<evidence type="ECO:0000313" key="2">
    <source>
        <dbReference type="EMBL" id="PPQ84446.1"/>
    </source>
</evidence>
<organism evidence="2 3">
    <name type="scientific">Psilocybe cyanescens</name>
    <dbReference type="NCBI Taxonomy" id="93625"/>
    <lineage>
        <taxon>Eukaryota</taxon>
        <taxon>Fungi</taxon>
        <taxon>Dikarya</taxon>
        <taxon>Basidiomycota</taxon>
        <taxon>Agaricomycotina</taxon>
        <taxon>Agaricomycetes</taxon>
        <taxon>Agaricomycetidae</taxon>
        <taxon>Agaricales</taxon>
        <taxon>Agaricineae</taxon>
        <taxon>Strophariaceae</taxon>
        <taxon>Psilocybe</taxon>
    </lineage>
</organism>
<evidence type="ECO:0000256" key="1">
    <source>
        <dbReference type="SAM" id="MobiDB-lite"/>
    </source>
</evidence>
<name>A0A409X140_PSICY</name>
<dbReference type="AlphaFoldDB" id="A0A409X140"/>
<reference evidence="2 3" key="1">
    <citation type="journal article" date="2018" name="Evol. Lett.">
        <title>Horizontal gene cluster transfer increased hallucinogenic mushroom diversity.</title>
        <authorList>
            <person name="Reynolds H.T."/>
            <person name="Vijayakumar V."/>
            <person name="Gluck-Thaler E."/>
            <person name="Korotkin H.B."/>
            <person name="Matheny P.B."/>
            <person name="Slot J.C."/>
        </authorList>
    </citation>
    <scope>NUCLEOTIDE SEQUENCE [LARGE SCALE GENOMIC DNA]</scope>
    <source>
        <strain evidence="2 3">2631</strain>
    </source>
</reference>
<proteinExistence type="predicted"/>
<evidence type="ECO:0000313" key="3">
    <source>
        <dbReference type="Proteomes" id="UP000283269"/>
    </source>
</evidence>
<feature type="compositionally biased region" description="Pro residues" evidence="1">
    <location>
        <begin position="12"/>
        <end position="27"/>
    </location>
</feature>
<dbReference type="EMBL" id="NHYD01002872">
    <property type="protein sequence ID" value="PPQ84446.1"/>
    <property type="molecule type" value="Genomic_DNA"/>
</dbReference>
<sequence length="66" mass="7310">MIQSMIHDSTLQPPPTARPPDYTPPNPTTREPDSASAHAAQLSLLERTWKTPGNLKFGIRILGFEI</sequence>
<comment type="caution">
    <text evidence="2">The sequence shown here is derived from an EMBL/GenBank/DDBJ whole genome shotgun (WGS) entry which is preliminary data.</text>
</comment>
<keyword evidence="3" id="KW-1185">Reference proteome</keyword>
<dbReference type="Proteomes" id="UP000283269">
    <property type="component" value="Unassembled WGS sequence"/>
</dbReference>
<accession>A0A409X140</accession>
<dbReference type="InParanoid" id="A0A409X140"/>
<feature type="compositionally biased region" description="Polar residues" evidence="1">
    <location>
        <begin position="1"/>
        <end position="11"/>
    </location>
</feature>
<protein>
    <submittedName>
        <fullName evidence="2">Uncharacterized protein</fullName>
    </submittedName>
</protein>
<feature type="region of interest" description="Disordered" evidence="1">
    <location>
        <begin position="1"/>
        <end position="39"/>
    </location>
</feature>
<gene>
    <name evidence="2" type="ORF">CVT25_012548</name>
</gene>